<evidence type="ECO:0000256" key="1">
    <source>
        <dbReference type="SAM" id="MobiDB-lite"/>
    </source>
</evidence>
<evidence type="ECO:0000313" key="3">
    <source>
        <dbReference type="Proteomes" id="UP000324897"/>
    </source>
</evidence>
<reference evidence="2 3" key="1">
    <citation type="journal article" date="2019" name="Sci. Rep.">
        <title>A high-quality genome of Eragrostis curvula grass provides insights into Poaceae evolution and supports new strategies to enhance forage quality.</title>
        <authorList>
            <person name="Carballo J."/>
            <person name="Santos B.A.C.M."/>
            <person name="Zappacosta D."/>
            <person name="Garbus I."/>
            <person name="Selva J.P."/>
            <person name="Gallo C.A."/>
            <person name="Diaz A."/>
            <person name="Albertini E."/>
            <person name="Caccamo M."/>
            <person name="Echenique V."/>
        </authorList>
    </citation>
    <scope>NUCLEOTIDE SEQUENCE [LARGE SCALE GENOMIC DNA]</scope>
    <source>
        <strain evidence="3">cv. Victoria</strain>
        <tissue evidence="2">Leaf</tissue>
    </source>
</reference>
<protein>
    <submittedName>
        <fullName evidence="2">Uncharacterized protein</fullName>
    </submittedName>
</protein>
<organism evidence="2 3">
    <name type="scientific">Eragrostis curvula</name>
    <name type="common">weeping love grass</name>
    <dbReference type="NCBI Taxonomy" id="38414"/>
    <lineage>
        <taxon>Eukaryota</taxon>
        <taxon>Viridiplantae</taxon>
        <taxon>Streptophyta</taxon>
        <taxon>Embryophyta</taxon>
        <taxon>Tracheophyta</taxon>
        <taxon>Spermatophyta</taxon>
        <taxon>Magnoliopsida</taxon>
        <taxon>Liliopsida</taxon>
        <taxon>Poales</taxon>
        <taxon>Poaceae</taxon>
        <taxon>PACMAD clade</taxon>
        <taxon>Chloridoideae</taxon>
        <taxon>Eragrostideae</taxon>
        <taxon>Eragrostidinae</taxon>
        <taxon>Eragrostis</taxon>
    </lineage>
</organism>
<dbReference type="AlphaFoldDB" id="A0A5J9WTS3"/>
<feature type="compositionally biased region" description="Basic residues" evidence="1">
    <location>
        <begin position="103"/>
        <end position="114"/>
    </location>
</feature>
<dbReference type="EMBL" id="RWGY01000002">
    <property type="protein sequence ID" value="TVU51471.1"/>
    <property type="molecule type" value="Genomic_DNA"/>
</dbReference>
<feature type="region of interest" description="Disordered" evidence="1">
    <location>
        <begin position="1"/>
        <end position="76"/>
    </location>
</feature>
<sequence>MLDNPDLKKKKKRERKEGDRPAGRGRSTIDATRTNLQPNQIWSMPVLTQSPIPAQTSYNIPPLPQPTSTASLHSVEAARPFSSLKHLHTEIQSGGGQATIRSSTRRRPRRQPQHRHAEQAPLPSSHRDLDLDVVSEVGVREREEEKREWMV</sequence>
<dbReference type="Gramene" id="TVU51471">
    <property type="protein sequence ID" value="TVU51471"/>
    <property type="gene ID" value="EJB05_02903"/>
</dbReference>
<name>A0A5J9WTS3_9POAL</name>
<dbReference type="Proteomes" id="UP000324897">
    <property type="component" value="Chromosome 6"/>
</dbReference>
<accession>A0A5J9WTS3</accession>
<proteinExistence type="predicted"/>
<evidence type="ECO:0000313" key="2">
    <source>
        <dbReference type="EMBL" id="TVU51471.1"/>
    </source>
</evidence>
<feature type="compositionally biased region" description="Basic and acidic residues" evidence="1">
    <location>
        <begin position="138"/>
        <end position="151"/>
    </location>
</feature>
<feature type="compositionally biased region" description="Polar residues" evidence="1">
    <location>
        <begin position="29"/>
        <end position="59"/>
    </location>
</feature>
<comment type="caution">
    <text evidence="2">The sequence shown here is derived from an EMBL/GenBank/DDBJ whole genome shotgun (WGS) entry which is preliminary data.</text>
</comment>
<keyword evidence="3" id="KW-1185">Reference proteome</keyword>
<feature type="region of interest" description="Disordered" evidence="1">
    <location>
        <begin position="89"/>
        <end position="151"/>
    </location>
</feature>
<gene>
    <name evidence="2" type="ORF">EJB05_02903</name>
</gene>